<evidence type="ECO:0000313" key="9">
    <source>
        <dbReference type="EMBL" id="TNV75390.1"/>
    </source>
</evidence>
<dbReference type="GO" id="GO:0005783">
    <property type="term" value="C:endoplasmic reticulum"/>
    <property type="evidence" value="ECO:0007669"/>
    <property type="project" value="UniProtKB-SubCell"/>
</dbReference>
<keyword evidence="5" id="KW-0328">Glycosyltransferase</keyword>
<organism evidence="9 10">
    <name type="scientific">Halteria grandinella</name>
    <dbReference type="NCBI Taxonomy" id="5974"/>
    <lineage>
        <taxon>Eukaryota</taxon>
        <taxon>Sar</taxon>
        <taxon>Alveolata</taxon>
        <taxon>Ciliophora</taxon>
        <taxon>Intramacronucleata</taxon>
        <taxon>Spirotrichea</taxon>
        <taxon>Stichotrichia</taxon>
        <taxon>Sporadotrichida</taxon>
        <taxon>Halteriidae</taxon>
        <taxon>Halteria</taxon>
    </lineage>
</organism>
<dbReference type="GO" id="GO:0004577">
    <property type="term" value="F:N-acetylglucosaminyldiphosphodolichol N-acetylglucosaminyltransferase activity"/>
    <property type="evidence" value="ECO:0007669"/>
    <property type="project" value="UniProtKB-EC"/>
</dbReference>
<reference evidence="9" key="1">
    <citation type="submission" date="2019-06" db="EMBL/GenBank/DDBJ databases">
        <authorList>
            <person name="Zheng W."/>
        </authorList>
    </citation>
    <scope>NUCLEOTIDE SEQUENCE</scope>
    <source>
        <strain evidence="9">QDHG01</strain>
    </source>
</reference>
<evidence type="ECO:0000256" key="1">
    <source>
        <dbReference type="ARBA" id="ARBA00004240"/>
    </source>
</evidence>
<dbReference type="Proteomes" id="UP000785679">
    <property type="component" value="Unassembled WGS sequence"/>
</dbReference>
<proteinExistence type="inferred from homology"/>
<protein>
    <recommendedName>
        <fullName evidence="4">UDP-N-acetylglucosamine transferase subunit ALG13</fullName>
        <ecNumber evidence="3">2.4.1.141</ecNumber>
    </recommendedName>
</protein>
<dbReference type="SUPFAM" id="SSF53756">
    <property type="entry name" value="UDP-Glycosyltransferase/glycogen phosphorylase"/>
    <property type="match status" value="1"/>
</dbReference>
<evidence type="ECO:0000256" key="2">
    <source>
        <dbReference type="ARBA" id="ARBA00006962"/>
    </source>
</evidence>
<dbReference type="InterPro" id="IPR039042">
    <property type="entry name" value="Alg13-like"/>
</dbReference>
<dbReference type="GO" id="GO:0006488">
    <property type="term" value="P:dolichol-linked oligosaccharide biosynthetic process"/>
    <property type="evidence" value="ECO:0007669"/>
    <property type="project" value="InterPro"/>
</dbReference>
<comment type="similarity">
    <text evidence="2">Belongs to the glycosyltransferase 28 family.</text>
</comment>
<dbReference type="PANTHER" id="PTHR12867">
    <property type="entry name" value="GLYCOSYL TRANSFERASE-RELATED"/>
    <property type="match status" value="1"/>
</dbReference>
<evidence type="ECO:0000313" key="10">
    <source>
        <dbReference type="Proteomes" id="UP000785679"/>
    </source>
</evidence>
<evidence type="ECO:0000256" key="4">
    <source>
        <dbReference type="ARBA" id="ARBA00017468"/>
    </source>
</evidence>
<dbReference type="EMBL" id="RRYP01015705">
    <property type="protein sequence ID" value="TNV75390.1"/>
    <property type="molecule type" value="Genomic_DNA"/>
</dbReference>
<keyword evidence="7" id="KW-0256">Endoplasmic reticulum</keyword>
<dbReference type="OrthoDB" id="20273at2759"/>
<dbReference type="InterPro" id="IPR007235">
    <property type="entry name" value="Glyco_trans_28_C"/>
</dbReference>
<evidence type="ECO:0000259" key="8">
    <source>
        <dbReference type="Pfam" id="PF04101"/>
    </source>
</evidence>
<dbReference type="Gene3D" id="3.40.50.2000">
    <property type="entry name" value="Glycogen Phosphorylase B"/>
    <property type="match status" value="1"/>
</dbReference>
<name>A0A8J8NJ32_HALGN</name>
<dbReference type="PANTHER" id="PTHR12867:SF6">
    <property type="entry name" value="N-ACETYLGLUCOSAMINYLDIPHOSPHODOLICHOL N-ACETYLGLUCOSAMINYLTRANSFERASE"/>
    <property type="match status" value="1"/>
</dbReference>
<keyword evidence="10" id="KW-1185">Reference proteome</keyword>
<dbReference type="Pfam" id="PF04101">
    <property type="entry name" value="Glyco_tran_28_C"/>
    <property type="match status" value="1"/>
</dbReference>
<dbReference type="AlphaFoldDB" id="A0A8J8NJ32"/>
<feature type="domain" description="Glycosyl transferase family 28 C-terminal" evidence="8">
    <location>
        <begin position="8"/>
        <end position="150"/>
    </location>
</feature>
<sequence>MVERIKRCIIAVGSTYFDELIEALDNETFFTALKQAGFNRLLVQLGKGTYKPTTLPSLSSLDLQVEVKDFVVLDVLIYHADLVISHCGAGILLECLRSDHALCIAVVNDSLMGNHQSELADKLEEDGYIGASTPKKVLADVTRVLGEMKAGMKAFKKYPMKKEQVIVDLIDDLLIN</sequence>
<gene>
    <name evidence="9" type="ORF">FGO68_gene6154</name>
</gene>
<dbReference type="EC" id="2.4.1.141" evidence="3"/>
<evidence type="ECO:0000256" key="5">
    <source>
        <dbReference type="ARBA" id="ARBA00022676"/>
    </source>
</evidence>
<accession>A0A8J8NJ32</accession>
<evidence type="ECO:0000256" key="6">
    <source>
        <dbReference type="ARBA" id="ARBA00022679"/>
    </source>
</evidence>
<evidence type="ECO:0000256" key="3">
    <source>
        <dbReference type="ARBA" id="ARBA00012614"/>
    </source>
</evidence>
<keyword evidence="6" id="KW-0808">Transferase</keyword>
<comment type="caution">
    <text evidence="9">The sequence shown here is derived from an EMBL/GenBank/DDBJ whole genome shotgun (WGS) entry which is preliminary data.</text>
</comment>
<comment type="subcellular location">
    <subcellularLocation>
        <location evidence="1">Endoplasmic reticulum</location>
    </subcellularLocation>
</comment>
<evidence type="ECO:0000256" key="7">
    <source>
        <dbReference type="ARBA" id="ARBA00022824"/>
    </source>
</evidence>